<name>A0A5B8RFP3_9ZZZZ</name>
<dbReference type="InterPro" id="IPR036890">
    <property type="entry name" value="HATPase_C_sf"/>
</dbReference>
<dbReference type="InterPro" id="IPR050428">
    <property type="entry name" value="TCS_sensor_his_kinase"/>
</dbReference>
<dbReference type="InterPro" id="IPR036097">
    <property type="entry name" value="HisK_dim/P_sf"/>
</dbReference>
<keyword evidence="5 9" id="KW-0812">Transmembrane</keyword>
<evidence type="ECO:0000256" key="8">
    <source>
        <dbReference type="ARBA" id="ARBA00023012"/>
    </source>
</evidence>
<proteinExistence type="predicted"/>
<evidence type="ECO:0000256" key="5">
    <source>
        <dbReference type="ARBA" id="ARBA00022692"/>
    </source>
</evidence>
<dbReference type="Gene3D" id="3.30.565.10">
    <property type="entry name" value="Histidine kinase-like ATPase, C-terminal domain"/>
    <property type="match status" value="1"/>
</dbReference>
<dbReference type="EMBL" id="MN079103">
    <property type="protein sequence ID" value="QEA05507.1"/>
    <property type="molecule type" value="Genomic_DNA"/>
</dbReference>
<keyword evidence="7 9" id="KW-1133">Transmembrane helix</keyword>
<sequence length="447" mass="48470">MAVTASLHRRLLVTAGIVTVAFTLLAATGLEQAFRRSAIAAERDRLRGQVHTLLAAMRVGEKGIRPGASLPEPRFARPGSGLYAWVLTPEGGQVWHSRSAIGQSLPAPEWVTPGTVRFRHSDGRFRMDYGVSWEPLSGPTRRFSITLIAGDEAYRASIAGFRRTLWAWMSVGCAGLLLALWLTLRWGLAPLRRVTAEVDAMHRGWRDRLGGHHPREIAVLTDNINRLADGERERTRRYRETLDNLAHSLKTPLAVIRGALASRTPADLDAAAEQITRIDRQIEYHVRRSGAGRLEGGGRTAVAPVIHRLARALHHARLERDVELQVHCPDGLWYAGTEDDLMEMLGNILDNAWRYGAGHVAVTAADDGGGRRIRIDVDDNGPGIAADVREAALTRGRRLDTGGDGQGIGLAVVRELAGQAGGTLALDGAPELGGTRVTLILPGGEDG</sequence>
<feature type="domain" description="Histidine kinase" evidence="10">
    <location>
        <begin position="244"/>
        <end position="445"/>
    </location>
</feature>
<dbReference type="InterPro" id="IPR003594">
    <property type="entry name" value="HATPase_dom"/>
</dbReference>
<evidence type="ECO:0000256" key="6">
    <source>
        <dbReference type="ARBA" id="ARBA00022777"/>
    </source>
</evidence>
<dbReference type="InterPro" id="IPR003661">
    <property type="entry name" value="HisK_dim/P_dom"/>
</dbReference>
<evidence type="ECO:0000256" key="3">
    <source>
        <dbReference type="ARBA" id="ARBA00022553"/>
    </source>
</evidence>
<dbReference type="PANTHER" id="PTHR45436:SF4">
    <property type="entry name" value="SENSOR PROTEIN PHOQ"/>
    <property type="match status" value="1"/>
</dbReference>
<dbReference type="SUPFAM" id="SSF47384">
    <property type="entry name" value="Homodimeric domain of signal transducing histidine kinase"/>
    <property type="match status" value="1"/>
</dbReference>
<dbReference type="Gene3D" id="1.10.287.130">
    <property type="match status" value="1"/>
</dbReference>
<keyword evidence="8" id="KW-0902">Two-component regulatory system</keyword>
<accession>A0A5B8RFP3</accession>
<keyword evidence="6 12" id="KW-0418">Kinase</keyword>
<comment type="catalytic activity">
    <reaction evidence="1">
        <text>ATP + protein L-histidine = ADP + protein N-phospho-L-histidine.</text>
        <dbReference type="EC" id="2.7.13.3"/>
    </reaction>
</comment>
<keyword evidence="3" id="KW-0597">Phosphoprotein</keyword>
<dbReference type="InterPro" id="IPR003660">
    <property type="entry name" value="HAMP_dom"/>
</dbReference>
<dbReference type="SMART" id="SM00387">
    <property type="entry name" value="HATPase_c"/>
    <property type="match status" value="1"/>
</dbReference>
<dbReference type="GO" id="GO:0005524">
    <property type="term" value="F:ATP binding"/>
    <property type="evidence" value="ECO:0007669"/>
    <property type="project" value="UniProtKB-KW"/>
</dbReference>
<dbReference type="CDD" id="cd00082">
    <property type="entry name" value="HisKA"/>
    <property type="match status" value="1"/>
</dbReference>
<dbReference type="GO" id="GO:0000155">
    <property type="term" value="F:phosphorelay sensor kinase activity"/>
    <property type="evidence" value="ECO:0007669"/>
    <property type="project" value="InterPro"/>
</dbReference>
<keyword evidence="4 12" id="KW-0808">Transferase</keyword>
<evidence type="ECO:0000256" key="1">
    <source>
        <dbReference type="ARBA" id="ARBA00000085"/>
    </source>
</evidence>
<dbReference type="PROSITE" id="PS50109">
    <property type="entry name" value="HIS_KIN"/>
    <property type="match status" value="1"/>
</dbReference>
<gene>
    <name evidence="12" type="primary">sasA_5</name>
    <name evidence="12" type="ORF">KBTEX_01830</name>
</gene>
<evidence type="ECO:0000259" key="10">
    <source>
        <dbReference type="PROSITE" id="PS50109"/>
    </source>
</evidence>
<feature type="transmembrane region" description="Helical" evidence="9">
    <location>
        <begin position="165"/>
        <end position="184"/>
    </location>
</feature>
<evidence type="ECO:0000256" key="2">
    <source>
        <dbReference type="ARBA" id="ARBA00012438"/>
    </source>
</evidence>
<dbReference type="InterPro" id="IPR005467">
    <property type="entry name" value="His_kinase_dom"/>
</dbReference>
<dbReference type="PROSITE" id="PS50885">
    <property type="entry name" value="HAMP"/>
    <property type="match status" value="1"/>
</dbReference>
<protein>
    <recommendedName>
        <fullName evidence="2">histidine kinase</fullName>
        <ecNumber evidence="2">2.7.13.3</ecNumber>
    </recommendedName>
</protein>
<evidence type="ECO:0000256" key="9">
    <source>
        <dbReference type="SAM" id="Phobius"/>
    </source>
</evidence>
<dbReference type="AlphaFoldDB" id="A0A5B8RFP3"/>
<dbReference type="EC" id="2.7.13.3" evidence="2"/>
<dbReference type="SUPFAM" id="SSF55874">
    <property type="entry name" value="ATPase domain of HSP90 chaperone/DNA topoisomerase II/histidine kinase"/>
    <property type="match status" value="1"/>
</dbReference>
<dbReference type="Pfam" id="PF02518">
    <property type="entry name" value="HATPase_c"/>
    <property type="match status" value="1"/>
</dbReference>
<organism evidence="12">
    <name type="scientific">uncultured organism</name>
    <dbReference type="NCBI Taxonomy" id="155900"/>
    <lineage>
        <taxon>unclassified sequences</taxon>
        <taxon>environmental samples</taxon>
    </lineage>
</organism>
<evidence type="ECO:0000256" key="4">
    <source>
        <dbReference type="ARBA" id="ARBA00022679"/>
    </source>
</evidence>
<dbReference type="GO" id="GO:0005886">
    <property type="term" value="C:plasma membrane"/>
    <property type="evidence" value="ECO:0007669"/>
    <property type="project" value="TreeGrafter"/>
</dbReference>
<dbReference type="PANTHER" id="PTHR45436">
    <property type="entry name" value="SENSOR HISTIDINE KINASE YKOH"/>
    <property type="match status" value="1"/>
</dbReference>
<evidence type="ECO:0000313" key="12">
    <source>
        <dbReference type="EMBL" id="QEA05507.1"/>
    </source>
</evidence>
<evidence type="ECO:0000259" key="11">
    <source>
        <dbReference type="PROSITE" id="PS50885"/>
    </source>
</evidence>
<evidence type="ECO:0000256" key="7">
    <source>
        <dbReference type="ARBA" id="ARBA00022989"/>
    </source>
</evidence>
<keyword evidence="9" id="KW-0472">Membrane</keyword>
<feature type="domain" description="HAMP" evidence="11">
    <location>
        <begin position="185"/>
        <end position="236"/>
    </location>
</feature>
<reference evidence="12" key="1">
    <citation type="submission" date="2019-06" db="EMBL/GenBank/DDBJ databases">
        <authorList>
            <person name="Murdoch R.W."/>
            <person name="Fathepure B."/>
        </authorList>
    </citation>
    <scope>NUCLEOTIDE SEQUENCE</scope>
</reference>